<dbReference type="Pfam" id="PF08275">
    <property type="entry name" value="DNAG_N"/>
    <property type="match status" value="1"/>
</dbReference>
<dbReference type="HAMAP" id="MF_00974">
    <property type="entry name" value="DNA_primase_DnaG"/>
    <property type="match status" value="1"/>
</dbReference>
<sequence>MAGRIRDEDVAAVRERSNIADVIGEHVQLRNAGGGNLKGICPFHDEKSPSLSVSPGRNLFHCFGCGAGGDVIRFVERIEHLSFTEAVENLASRAGIQLRYAEGSTGAGRPAGQRARLVEAHTQAAAFYVEQLGTPDAKPARDFLIERGFDAQATQQFGCGYAPGGWDTLSKYLLGRGFSPAELTLAGLSRESNRGSLIDRFHRRLLWPIKDVSGDVVGFGARRIHDDDKIEAKYLNTPETPLYKKSQLLYGMDVAKREIAKQHQAVIVEGYTDVMACHLAGITTAVATCGTAFGAEHINVIRRLLMDNDAFSGQVVFTFDGDAAGMKAAERAFADEQKFMAQTFVAVEASGKDPCELRQSGGDPAVRALIEARIPLVEFVLRTTVTRHNLDSAEGRVAALDKGIPLVAMIKDHALRDEYARVLAGLVGVDDPMRVVGRVRGQVRSAERGGQSSGGGTHAGGNHGGSNRGGDGGGGRQPVQSQQTFDRPAVTGVPPKMTQSEREVIKAALQLPQVVGKQFDELGSLAFMVAVHQQLQAAIAAAGGAAAAATGPTWVATVAEHLPPDSEARAAVNALAVEPLRSGADAQPRYAEAMVMNLAEQVVAREVAQLKSRMQRLDAVADAEEQGRLFAQLMQLEQRRREMRNRAIGGGS</sequence>
<evidence type="ECO:0000313" key="16">
    <source>
        <dbReference type="EMBL" id="MDT0261529.1"/>
    </source>
</evidence>
<feature type="domain" description="Toprim" evidence="15">
    <location>
        <begin position="263"/>
        <end position="346"/>
    </location>
</feature>
<dbReference type="Gene3D" id="3.40.1360.10">
    <property type="match status" value="1"/>
</dbReference>
<dbReference type="Gene3D" id="3.90.580.10">
    <property type="entry name" value="Zinc finger, CHC2-type domain"/>
    <property type="match status" value="1"/>
</dbReference>
<evidence type="ECO:0000256" key="4">
    <source>
        <dbReference type="ARBA" id="ARBA00022695"/>
    </source>
</evidence>
<dbReference type="InterPro" id="IPR034151">
    <property type="entry name" value="TOPRIM_DnaG_bac"/>
</dbReference>
<evidence type="ECO:0000256" key="11">
    <source>
        <dbReference type="ARBA" id="ARBA00023163"/>
    </source>
</evidence>
<keyword evidence="10 12" id="KW-0238">DNA-binding</keyword>
<dbReference type="InterPro" id="IPR006171">
    <property type="entry name" value="TOPRIM_dom"/>
</dbReference>
<proteinExistence type="inferred from homology"/>
<protein>
    <recommendedName>
        <fullName evidence="12 13">DNA primase</fullName>
        <ecNumber evidence="12">2.7.7.101</ecNumber>
    </recommendedName>
</protein>
<dbReference type="Pfam" id="PF01807">
    <property type="entry name" value="Zn_ribbon_DnaG"/>
    <property type="match status" value="1"/>
</dbReference>
<evidence type="ECO:0000256" key="9">
    <source>
        <dbReference type="ARBA" id="ARBA00022842"/>
    </source>
</evidence>
<dbReference type="SUPFAM" id="SSF56731">
    <property type="entry name" value="DNA primase core"/>
    <property type="match status" value="1"/>
</dbReference>
<gene>
    <name evidence="12 16" type="primary">dnaG</name>
    <name evidence="16" type="ORF">RM423_09000</name>
</gene>
<keyword evidence="4 12" id="KW-0548">Nucleotidyltransferase</keyword>
<dbReference type="InterPro" id="IPR050219">
    <property type="entry name" value="DnaG_primase"/>
</dbReference>
<evidence type="ECO:0000256" key="1">
    <source>
        <dbReference type="ARBA" id="ARBA00022478"/>
    </source>
</evidence>
<accession>A0ABU2JAN8</accession>
<evidence type="ECO:0000256" key="10">
    <source>
        <dbReference type="ARBA" id="ARBA00023125"/>
    </source>
</evidence>
<keyword evidence="7 12" id="KW-0863">Zinc-finger</keyword>
<dbReference type="SMART" id="SM00400">
    <property type="entry name" value="ZnF_CHCC"/>
    <property type="match status" value="1"/>
</dbReference>
<dbReference type="EC" id="2.7.7.101" evidence="12"/>
<evidence type="ECO:0000256" key="12">
    <source>
        <dbReference type="HAMAP-Rule" id="MF_00974"/>
    </source>
</evidence>
<evidence type="ECO:0000256" key="3">
    <source>
        <dbReference type="ARBA" id="ARBA00022679"/>
    </source>
</evidence>
<feature type="region of interest" description="Disordered" evidence="14">
    <location>
        <begin position="441"/>
        <end position="498"/>
    </location>
</feature>
<keyword evidence="1 12" id="KW-0240">DNA-directed RNA polymerase</keyword>
<evidence type="ECO:0000256" key="6">
    <source>
        <dbReference type="ARBA" id="ARBA00022723"/>
    </source>
</evidence>
<evidence type="ECO:0000256" key="14">
    <source>
        <dbReference type="SAM" id="MobiDB-lite"/>
    </source>
</evidence>
<dbReference type="CDD" id="cd03364">
    <property type="entry name" value="TOPRIM_DnaG_primases"/>
    <property type="match status" value="1"/>
</dbReference>
<dbReference type="NCBIfam" id="TIGR01391">
    <property type="entry name" value="dnaG"/>
    <property type="match status" value="1"/>
</dbReference>
<dbReference type="PANTHER" id="PTHR30313">
    <property type="entry name" value="DNA PRIMASE"/>
    <property type="match status" value="1"/>
</dbReference>
<comment type="catalytic activity">
    <reaction evidence="12">
        <text>ssDNA + n NTP = ssDNA/pppN(pN)n-1 hybrid + (n-1) diphosphate.</text>
        <dbReference type="EC" id="2.7.7.101"/>
    </reaction>
</comment>
<keyword evidence="3 12" id="KW-0808">Transferase</keyword>
<dbReference type="Pfam" id="PF13662">
    <property type="entry name" value="Toprim_4"/>
    <property type="match status" value="1"/>
</dbReference>
<evidence type="ECO:0000259" key="15">
    <source>
        <dbReference type="PROSITE" id="PS50880"/>
    </source>
</evidence>
<dbReference type="EMBL" id="JAVREH010000008">
    <property type="protein sequence ID" value="MDT0261529.1"/>
    <property type="molecule type" value="Genomic_DNA"/>
</dbReference>
<comment type="cofactor">
    <cofactor evidence="12 13">
        <name>Zn(2+)</name>
        <dbReference type="ChEBI" id="CHEBI:29105"/>
    </cofactor>
    <text evidence="12 13">Binds 1 zinc ion per monomer.</text>
</comment>
<reference evidence="17" key="1">
    <citation type="submission" date="2023-07" db="EMBL/GenBank/DDBJ databases">
        <title>30 novel species of actinomycetes from the DSMZ collection.</title>
        <authorList>
            <person name="Nouioui I."/>
        </authorList>
    </citation>
    <scope>NUCLEOTIDE SEQUENCE [LARGE SCALE GENOMIC DNA]</scope>
    <source>
        <strain evidence="17">DSM 44399</strain>
    </source>
</reference>
<feature type="zinc finger region" description="CHC2-type" evidence="12">
    <location>
        <begin position="41"/>
        <end position="65"/>
    </location>
</feature>
<dbReference type="InterPro" id="IPR036977">
    <property type="entry name" value="DNA_primase_Znf_CHC2"/>
</dbReference>
<dbReference type="PANTHER" id="PTHR30313:SF2">
    <property type="entry name" value="DNA PRIMASE"/>
    <property type="match status" value="1"/>
</dbReference>
<evidence type="ECO:0000256" key="2">
    <source>
        <dbReference type="ARBA" id="ARBA00022515"/>
    </source>
</evidence>
<comment type="similarity">
    <text evidence="12 13">Belongs to the DnaG primase family.</text>
</comment>
<dbReference type="PIRSF" id="PIRSF002811">
    <property type="entry name" value="DnaG"/>
    <property type="match status" value="1"/>
</dbReference>
<name>A0ABU2JAN8_9ACTN</name>
<dbReference type="InterPro" id="IPR019475">
    <property type="entry name" value="DNA_primase_DnaB-bd"/>
</dbReference>
<dbReference type="SUPFAM" id="SSF57783">
    <property type="entry name" value="Zinc beta-ribbon"/>
    <property type="match status" value="1"/>
</dbReference>
<keyword evidence="6 12" id="KW-0479">Metal-binding</keyword>
<comment type="function">
    <text evidence="12 13">RNA polymerase that catalyzes the synthesis of short RNA molecules used as primers for DNA polymerase during DNA replication.</text>
</comment>
<dbReference type="InterPro" id="IPR002694">
    <property type="entry name" value="Znf_CHC2"/>
</dbReference>
<dbReference type="InterPro" id="IPR037068">
    <property type="entry name" value="DNA_primase_core_N_sf"/>
</dbReference>
<dbReference type="RefSeq" id="WP_311422683.1">
    <property type="nucleotide sequence ID" value="NZ_JAVREH010000008.1"/>
</dbReference>
<comment type="caution">
    <text evidence="16">The sequence shown here is derived from an EMBL/GenBank/DDBJ whole genome shotgun (WGS) entry which is preliminary data.</text>
</comment>
<organism evidence="16 17">
    <name type="scientific">Jatrophihabitans lederbergiae</name>
    <dbReference type="NCBI Taxonomy" id="3075547"/>
    <lineage>
        <taxon>Bacteria</taxon>
        <taxon>Bacillati</taxon>
        <taxon>Actinomycetota</taxon>
        <taxon>Actinomycetes</taxon>
        <taxon>Jatrophihabitantales</taxon>
        <taxon>Jatrophihabitantaceae</taxon>
        <taxon>Jatrophihabitans</taxon>
    </lineage>
</organism>
<feature type="compositionally biased region" description="Gly residues" evidence="14">
    <location>
        <begin position="451"/>
        <end position="476"/>
    </location>
</feature>
<comment type="subunit">
    <text evidence="12">Monomer. Interacts with DnaB.</text>
</comment>
<dbReference type="PROSITE" id="PS50880">
    <property type="entry name" value="TOPRIM"/>
    <property type="match status" value="1"/>
</dbReference>
<keyword evidence="8 12" id="KW-0862">Zinc</keyword>
<dbReference type="InterPro" id="IPR030846">
    <property type="entry name" value="DnaG_bac"/>
</dbReference>
<keyword evidence="9" id="KW-0460">Magnesium</keyword>
<keyword evidence="2 12" id="KW-0639">Primosome</keyword>
<keyword evidence="11 12" id="KW-0804">Transcription</keyword>
<evidence type="ECO:0000313" key="17">
    <source>
        <dbReference type="Proteomes" id="UP001183176"/>
    </source>
</evidence>
<keyword evidence="5 12" id="KW-0235">DNA replication</keyword>
<comment type="domain">
    <text evidence="12">Contains an N-terminal zinc-binding domain, a central core domain that contains the primase activity, and a C-terminal DnaB-binding domain.</text>
</comment>
<dbReference type="InterPro" id="IPR013264">
    <property type="entry name" value="DNAG_N"/>
</dbReference>
<dbReference type="InterPro" id="IPR013173">
    <property type="entry name" value="DNA_primase_DnaG_DnaB-bd_dom"/>
</dbReference>
<dbReference type="Gene3D" id="3.90.980.10">
    <property type="entry name" value="DNA primase, catalytic core, N-terminal domain"/>
    <property type="match status" value="1"/>
</dbReference>
<dbReference type="SMART" id="SM00766">
    <property type="entry name" value="DnaG_DnaB_bind"/>
    <property type="match status" value="1"/>
</dbReference>
<keyword evidence="17" id="KW-1185">Reference proteome</keyword>
<evidence type="ECO:0000256" key="7">
    <source>
        <dbReference type="ARBA" id="ARBA00022771"/>
    </source>
</evidence>
<dbReference type="Pfam" id="PF08278">
    <property type="entry name" value="DnaG_DnaB_bind"/>
    <property type="match status" value="1"/>
</dbReference>
<dbReference type="Proteomes" id="UP001183176">
    <property type="component" value="Unassembled WGS sequence"/>
</dbReference>
<evidence type="ECO:0000256" key="5">
    <source>
        <dbReference type="ARBA" id="ARBA00022705"/>
    </source>
</evidence>
<dbReference type="InterPro" id="IPR006295">
    <property type="entry name" value="DNA_primase_DnaG"/>
</dbReference>
<evidence type="ECO:0000256" key="13">
    <source>
        <dbReference type="PIRNR" id="PIRNR002811"/>
    </source>
</evidence>
<evidence type="ECO:0000256" key="8">
    <source>
        <dbReference type="ARBA" id="ARBA00022833"/>
    </source>
</evidence>
<dbReference type="Pfam" id="PF10410">
    <property type="entry name" value="DnaB_bind"/>
    <property type="match status" value="1"/>
</dbReference>
<dbReference type="SMART" id="SM00493">
    <property type="entry name" value="TOPRIM"/>
    <property type="match status" value="1"/>
</dbReference>